<evidence type="ECO:0000256" key="10">
    <source>
        <dbReference type="HAMAP-Rule" id="MF_00164"/>
    </source>
</evidence>
<dbReference type="OrthoDB" id="9761808at2"/>
<dbReference type="InterPro" id="IPR017932">
    <property type="entry name" value="GATase_2_dom"/>
</dbReference>
<dbReference type="FunFam" id="3.60.20.10:FF:000006">
    <property type="entry name" value="Glutamine--fructose-6-phosphate aminotransferase [isomerizing]"/>
    <property type="match status" value="1"/>
</dbReference>
<dbReference type="InterPro" id="IPR005855">
    <property type="entry name" value="GFAT"/>
</dbReference>
<dbReference type="GO" id="GO:0006487">
    <property type="term" value="P:protein N-linked glycosylation"/>
    <property type="evidence" value="ECO:0007669"/>
    <property type="project" value="TreeGrafter"/>
</dbReference>
<evidence type="ECO:0000256" key="9">
    <source>
        <dbReference type="ARBA" id="ARBA00022962"/>
    </source>
</evidence>
<dbReference type="GO" id="GO:0006047">
    <property type="term" value="P:UDP-N-acetylglucosamine metabolic process"/>
    <property type="evidence" value="ECO:0007669"/>
    <property type="project" value="TreeGrafter"/>
</dbReference>
<evidence type="ECO:0000256" key="7">
    <source>
        <dbReference type="ARBA" id="ARBA00022679"/>
    </source>
</evidence>
<keyword evidence="9" id="KW-0315">Glutamine amidotransferase</keyword>
<dbReference type="NCBIfam" id="TIGR01135">
    <property type="entry name" value="glmS"/>
    <property type="match status" value="1"/>
</dbReference>
<feature type="domain" description="Glutamine amidotransferase type-2" evidence="11">
    <location>
        <begin position="2"/>
        <end position="218"/>
    </location>
</feature>
<dbReference type="InterPro" id="IPR047084">
    <property type="entry name" value="GFAT_N"/>
</dbReference>
<evidence type="ECO:0000256" key="6">
    <source>
        <dbReference type="ARBA" id="ARBA00022576"/>
    </source>
</evidence>
<dbReference type="SUPFAM" id="SSF53697">
    <property type="entry name" value="SIS domain"/>
    <property type="match status" value="1"/>
</dbReference>
<dbReference type="Pfam" id="PF01380">
    <property type="entry name" value="SIS"/>
    <property type="match status" value="2"/>
</dbReference>
<keyword evidence="5 10" id="KW-0963">Cytoplasm</keyword>
<dbReference type="RefSeq" id="WP_119701875.1">
    <property type="nucleotide sequence ID" value="NZ_QJSA01000014.1"/>
</dbReference>
<comment type="caution">
    <text evidence="13">The sequence shown here is derived from an EMBL/GenBank/DDBJ whole genome shotgun (WGS) entry which is preliminary data.</text>
</comment>
<keyword evidence="6 10" id="KW-0032">Aminotransferase</keyword>
<dbReference type="InterPro" id="IPR029055">
    <property type="entry name" value="Ntn_hydrolases_N"/>
</dbReference>
<feature type="active site" description="Nucleophile; for GATase activity" evidence="10">
    <location>
        <position position="2"/>
    </location>
</feature>
<dbReference type="Gene3D" id="3.40.50.10490">
    <property type="entry name" value="Glucose-6-phosphate isomerase like protein, domain 1"/>
    <property type="match status" value="2"/>
</dbReference>
<dbReference type="NCBIfam" id="NF001484">
    <property type="entry name" value="PRK00331.1"/>
    <property type="match status" value="1"/>
</dbReference>
<evidence type="ECO:0000256" key="1">
    <source>
        <dbReference type="ARBA" id="ARBA00001031"/>
    </source>
</evidence>
<proteinExistence type="inferred from homology"/>
<dbReference type="HAMAP" id="MF_00164">
    <property type="entry name" value="GlmS"/>
    <property type="match status" value="1"/>
</dbReference>
<keyword evidence="7 10" id="KW-0808">Transferase</keyword>
<evidence type="ECO:0000256" key="8">
    <source>
        <dbReference type="ARBA" id="ARBA00022737"/>
    </source>
</evidence>
<dbReference type="GO" id="GO:0006002">
    <property type="term" value="P:fructose 6-phosphate metabolic process"/>
    <property type="evidence" value="ECO:0007669"/>
    <property type="project" value="TreeGrafter"/>
</dbReference>
<dbReference type="InterPro" id="IPR035466">
    <property type="entry name" value="GlmS/AgaS_SIS"/>
</dbReference>
<evidence type="ECO:0000313" key="14">
    <source>
        <dbReference type="Proteomes" id="UP000265745"/>
    </source>
</evidence>
<dbReference type="GO" id="GO:0005975">
    <property type="term" value="P:carbohydrate metabolic process"/>
    <property type="evidence" value="ECO:0007669"/>
    <property type="project" value="UniProtKB-UniRule"/>
</dbReference>
<protein>
    <recommendedName>
        <fullName evidence="4 10">Glutamine--fructose-6-phosphate aminotransferase [isomerizing]</fullName>
        <ecNumber evidence="3 10">2.6.1.16</ecNumber>
    </recommendedName>
    <alternativeName>
        <fullName evidence="10">D-fructose-6-phosphate amidotransferase</fullName>
    </alternativeName>
    <alternativeName>
        <fullName evidence="10">GFAT</fullName>
    </alternativeName>
    <alternativeName>
        <fullName evidence="10">Glucosamine-6-phosphate synthase</fullName>
    </alternativeName>
    <alternativeName>
        <fullName evidence="10">Hexosephosphate aminotransferase</fullName>
    </alternativeName>
    <alternativeName>
        <fullName evidence="10">L-glutamine--D-fructose-6-phosphate amidotransferase</fullName>
    </alternativeName>
</protein>
<gene>
    <name evidence="10 13" type="primary">glmS</name>
    <name evidence="13" type="ORF">C2846_15370</name>
</gene>
<dbReference type="SUPFAM" id="SSF56235">
    <property type="entry name" value="N-terminal nucleophile aminohydrolases (Ntn hydrolases)"/>
    <property type="match status" value="1"/>
</dbReference>
<evidence type="ECO:0000313" key="13">
    <source>
        <dbReference type="EMBL" id="RHW20201.1"/>
    </source>
</evidence>
<dbReference type="CDD" id="cd00714">
    <property type="entry name" value="GFAT"/>
    <property type="match status" value="1"/>
</dbReference>
<evidence type="ECO:0000259" key="11">
    <source>
        <dbReference type="PROSITE" id="PS51278"/>
    </source>
</evidence>
<keyword evidence="8" id="KW-0677">Repeat</keyword>
<dbReference type="PANTHER" id="PTHR10937:SF0">
    <property type="entry name" value="GLUTAMINE--FRUCTOSE-6-PHOSPHATE TRANSAMINASE (ISOMERIZING)"/>
    <property type="match status" value="1"/>
</dbReference>
<dbReference type="PROSITE" id="PS51464">
    <property type="entry name" value="SIS"/>
    <property type="match status" value="2"/>
</dbReference>
<keyword evidence="14" id="KW-1185">Reference proteome</keyword>
<evidence type="ECO:0000259" key="12">
    <source>
        <dbReference type="PROSITE" id="PS51464"/>
    </source>
</evidence>
<dbReference type="EMBL" id="QJSA01000014">
    <property type="protein sequence ID" value="RHW20201.1"/>
    <property type="molecule type" value="Genomic_DNA"/>
</dbReference>
<dbReference type="PANTHER" id="PTHR10937">
    <property type="entry name" value="GLUCOSAMINE--FRUCTOSE-6-PHOSPHATE AMINOTRANSFERASE, ISOMERIZING"/>
    <property type="match status" value="1"/>
</dbReference>
<feature type="domain" description="SIS" evidence="12">
    <location>
        <begin position="458"/>
        <end position="599"/>
    </location>
</feature>
<accession>A0A396S2E4</accession>
<reference evidence="13 14" key="1">
    <citation type="submission" date="2018-06" db="EMBL/GenBank/DDBJ databases">
        <title>Pseudomonas jilinensis sp. nov., isolated from the production water of Jilin Oilfield in China.</title>
        <authorList>
            <person name="Wang J."/>
        </authorList>
    </citation>
    <scope>NUCLEOTIDE SEQUENCE [LARGE SCALE GENOMIC DNA]</scope>
    <source>
        <strain evidence="13 14">JS15-10A1</strain>
    </source>
</reference>
<evidence type="ECO:0000256" key="3">
    <source>
        <dbReference type="ARBA" id="ARBA00012916"/>
    </source>
</evidence>
<dbReference type="EC" id="2.6.1.16" evidence="3 10"/>
<organism evidence="13 14">
    <name type="scientific">Pseudomonas jilinensis</name>
    <dbReference type="NCBI Taxonomy" id="2078689"/>
    <lineage>
        <taxon>Bacteria</taxon>
        <taxon>Pseudomonadati</taxon>
        <taxon>Pseudomonadota</taxon>
        <taxon>Gammaproteobacteria</taxon>
        <taxon>Pseudomonadales</taxon>
        <taxon>Pseudomonadaceae</taxon>
        <taxon>Pseudomonas</taxon>
    </lineage>
</organism>
<comment type="function">
    <text evidence="10">Catalyzes the first step in hexosamine metabolism, converting fructose-6P into glucosamine-6P using glutamine as a nitrogen source.</text>
</comment>
<evidence type="ECO:0000256" key="5">
    <source>
        <dbReference type="ARBA" id="ARBA00022490"/>
    </source>
</evidence>
<dbReference type="PROSITE" id="PS51278">
    <property type="entry name" value="GATASE_TYPE_2"/>
    <property type="match status" value="1"/>
</dbReference>
<dbReference type="FunFam" id="3.40.50.10490:FF:000002">
    <property type="entry name" value="Glutamine--fructose-6-phosphate aminotransferase [isomerizing]"/>
    <property type="match status" value="1"/>
</dbReference>
<evidence type="ECO:0000256" key="2">
    <source>
        <dbReference type="ARBA" id="ARBA00004496"/>
    </source>
</evidence>
<feature type="active site" description="For Fru-6P isomerization activity" evidence="10">
    <location>
        <position position="604"/>
    </location>
</feature>
<dbReference type="GO" id="GO:0046349">
    <property type="term" value="P:amino sugar biosynthetic process"/>
    <property type="evidence" value="ECO:0007669"/>
    <property type="project" value="UniProtKB-ARBA"/>
</dbReference>
<dbReference type="GO" id="GO:0004360">
    <property type="term" value="F:glutamine-fructose-6-phosphate transaminase (isomerizing) activity"/>
    <property type="evidence" value="ECO:0007669"/>
    <property type="project" value="UniProtKB-UniRule"/>
</dbReference>
<dbReference type="InterPro" id="IPR046348">
    <property type="entry name" value="SIS_dom_sf"/>
</dbReference>
<dbReference type="CDD" id="cd05008">
    <property type="entry name" value="SIS_GlmS_GlmD_1"/>
    <property type="match status" value="1"/>
</dbReference>
<feature type="initiator methionine" description="Removed" evidence="10">
    <location>
        <position position="1"/>
    </location>
</feature>
<evidence type="ECO:0000256" key="4">
    <source>
        <dbReference type="ARBA" id="ARBA00016090"/>
    </source>
</evidence>
<dbReference type="GO" id="GO:0005829">
    <property type="term" value="C:cytosol"/>
    <property type="evidence" value="ECO:0007669"/>
    <property type="project" value="TreeGrafter"/>
</dbReference>
<comment type="catalytic activity">
    <reaction evidence="1 10">
        <text>D-fructose 6-phosphate + L-glutamine = D-glucosamine 6-phosphate + L-glutamate</text>
        <dbReference type="Rhea" id="RHEA:13237"/>
        <dbReference type="ChEBI" id="CHEBI:29985"/>
        <dbReference type="ChEBI" id="CHEBI:58359"/>
        <dbReference type="ChEBI" id="CHEBI:58725"/>
        <dbReference type="ChEBI" id="CHEBI:61527"/>
        <dbReference type="EC" id="2.6.1.16"/>
    </reaction>
</comment>
<dbReference type="CDD" id="cd05009">
    <property type="entry name" value="SIS_GlmS_GlmD_2"/>
    <property type="match status" value="1"/>
</dbReference>
<name>A0A396S2E4_9PSED</name>
<dbReference type="AlphaFoldDB" id="A0A396S2E4"/>
<dbReference type="Proteomes" id="UP000265745">
    <property type="component" value="Unassembled WGS sequence"/>
</dbReference>
<dbReference type="InterPro" id="IPR035490">
    <property type="entry name" value="GlmS/FrlB_SIS"/>
</dbReference>
<comment type="subunit">
    <text evidence="10">Homodimer.</text>
</comment>
<dbReference type="GO" id="GO:0097367">
    <property type="term" value="F:carbohydrate derivative binding"/>
    <property type="evidence" value="ECO:0007669"/>
    <property type="project" value="InterPro"/>
</dbReference>
<dbReference type="InterPro" id="IPR001347">
    <property type="entry name" value="SIS_dom"/>
</dbReference>
<dbReference type="Pfam" id="PF13522">
    <property type="entry name" value="GATase_6"/>
    <property type="match status" value="1"/>
</dbReference>
<sequence>MCGIVGAVALRNVTPILLEGLHRLEYRGYDSAGLALLNRQGGLQRVRAMGKVAELEKALATSPAKGHLGIAHTRWATHGKPAEHNAHPHLSERLAVVHNGIIENHASLRRKLTELGYSFNSDTDTEVIAHLLAHHYQHKQDLLSAFRATLNELHGAYALGVIHQDEPDNLYCARMGSPLVIGVGSEEQFIASDPLALLQVTDQFIYLEEGDHARLTLAGHEVWSSNNQVLSYPVKRYEHAAHSLDKGEYRHFMLKEIFEQPKAIADTLEGKLADNQVLTAILGPEAENRLADIQNIHIVACGTSYHAGLVARYWIEEQAGIACQVEVASEYRYRTVSVPANTLLVTISQSGETADTLAALRYAKKQNYLGTLAICNVAGSSLVREAGWRLLTQAGPEIGVASTKAFTTQLVALLWLTTALAQAKQRAPEIINANVRALRNLPGLVEQVLQLEPGIEQLAQSFAGKHHALFLGRGPHYPVAMEGALKLKEISYIHAEAYAAGELKHGPLALVDEDMPVVSVAPSDSLLEKLKSNLEEVRARGGQLINFACERAGLETSEGVTHIELPWVYDSVSPIVYTLPLQLLSYHVALVKGTDVDKPRNLAKSVTVE</sequence>
<dbReference type="Gene3D" id="3.60.20.10">
    <property type="entry name" value="Glutamine Phosphoribosylpyrophosphate, subunit 1, domain 1"/>
    <property type="match status" value="1"/>
</dbReference>
<dbReference type="FunFam" id="3.40.50.10490:FF:000001">
    <property type="entry name" value="Glutamine--fructose-6-phosphate aminotransferase [isomerizing]"/>
    <property type="match status" value="1"/>
</dbReference>
<feature type="domain" description="SIS" evidence="12">
    <location>
        <begin position="286"/>
        <end position="426"/>
    </location>
</feature>
<comment type="subcellular location">
    <subcellularLocation>
        <location evidence="2 10">Cytoplasm</location>
    </subcellularLocation>
</comment>